<evidence type="ECO:0000313" key="9">
    <source>
        <dbReference type="EMBL" id="QDU94746.1"/>
    </source>
</evidence>
<evidence type="ECO:0000256" key="4">
    <source>
        <dbReference type="ARBA" id="ARBA00023004"/>
    </source>
</evidence>
<dbReference type="KEGG" id="lcre:Pla8534_25520"/>
<dbReference type="GO" id="GO:0046872">
    <property type="term" value="F:metal ion binding"/>
    <property type="evidence" value="ECO:0007669"/>
    <property type="project" value="UniProtKB-KW"/>
</dbReference>
<dbReference type="InterPro" id="IPR022655">
    <property type="entry name" value="DUF1553"/>
</dbReference>
<protein>
    <submittedName>
        <fullName evidence="9">Planctomycete cytochrome C</fullName>
    </submittedName>
</protein>
<dbReference type="InterPro" id="IPR009056">
    <property type="entry name" value="Cyt_c-like_dom"/>
</dbReference>
<keyword evidence="1 6" id="KW-0349">Heme</keyword>
<dbReference type="GO" id="GO:0020037">
    <property type="term" value="F:heme binding"/>
    <property type="evidence" value="ECO:0007669"/>
    <property type="project" value="InterPro"/>
</dbReference>
<dbReference type="Pfam" id="PF07635">
    <property type="entry name" value="PSCyt1"/>
    <property type="match status" value="1"/>
</dbReference>
<evidence type="ECO:0000256" key="6">
    <source>
        <dbReference type="PROSITE-ProRule" id="PRU00433"/>
    </source>
</evidence>
<dbReference type="PANTHER" id="PTHR35889">
    <property type="entry name" value="CYCLOINULO-OLIGOSACCHARIDE FRUCTANOTRANSFERASE-RELATED"/>
    <property type="match status" value="1"/>
</dbReference>
<dbReference type="InterPro" id="IPR011429">
    <property type="entry name" value="Cyt_c_Planctomycete-type"/>
</dbReference>
<organism evidence="9 10">
    <name type="scientific">Lignipirellula cremea</name>
    <dbReference type="NCBI Taxonomy" id="2528010"/>
    <lineage>
        <taxon>Bacteria</taxon>
        <taxon>Pseudomonadati</taxon>
        <taxon>Planctomycetota</taxon>
        <taxon>Planctomycetia</taxon>
        <taxon>Pirellulales</taxon>
        <taxon>Pirellulaceae</taxon>
        <taxon>Lignipirellula</taxon>
    </lineage>
</organism>
<keyword evidence="10" id="KW-1185">Reference proteome</keyword>
<dbReference type="EMBL" id="CP036433">
    <property type="protein sequence ID" value="QDU94746.1"/>
    <property type="molecule type" value="Genomic_DNA"/>
</dbReference>
<evidence type="ECO:0000313" key="10">
    <source>
        <dbReference type="Proteomes" id="UP000317648"/>
    </source>
</evidence>
<dbReference type="InterPro" id="IPR036909">
    <property type="entry name" value="Cyt_c-like_dom_sf"/>
</dbReference>
<gene>
    <name evidence="9" type="ORF">Pla8534_25520</name>
</gene>
<keyword evidence="3" id="KW-0106">Calcium</keyword>
<dbReference type="Proteomes" id="UP000317648">
    <property type="component" value="Chromosome"/>
</dbReference>
<evidence type="ECO:0000256" key="1">
    <source>
        <dbReference type="ARBA" id="ARBA00022617"/>
    </source>
</evidence>
<dbReference type="InterPro" id="IPR011444">
    <property type="entry name" value="DUF1549"/>
</dbReference>
<dbReference type="Pfam" id="PF07587">
    <property type="entry name" value="PSD1"/>
    <property type="match status" value="1"/>
</dbReference>
<dbReference type="PANTHER" id="PTHR35889:SF3">
    <property type="entry name" value="F-BOX DOMAIN-CONTAINING PROTEIN"/>
    <property type="match status" value="1"/>
</dbReference>
<feature type="region of interest" description="Disordered" evidence="7">
    <location>
        <begin position="1062"/>
        <end position="1084"/>
    </location>
</feature>
<keyword evidence="2 6" id="KW-0479">Metal-binding</keyword>
<name>A0A518DSC5_9BACT</name>
<evidence type="ECO:0000256" key="2">
    <source>
        <dbReference type="ARBA" id="ARBA00022723"/>
    </source>
</evidence>
<dbReference type="PROSITE" id="PS51007">
    <property type="entry name" value="CYTC"/>
    <property type="match status" value="1"/>
</dbReference>
<feature type="domain" description="Cytochrome c" evidence="8">
    <location>
        <begin position="95"/>
        <end position="198"/>
    </location>
</feature>
<evidence type="ECO:0000256" key="7">
    <source>
        <dbReference type="SAM" id="MobiDB-lite"/>
    </source>
</evidence>
<dbReference type="SUPFAM" id="SSF46626">
    <property type="entry name" value="Cytochrome c"/>
    <property type="match status" value="1"/>
</dbReference>
<dbReference type="InterPro" id="IPR008979">
    <property type="entry name" value="Galactose-bd-like_sf"/>
</dbReference>
<dbReference type="Pfam" id="PF22633">
    <property type="entry name" value="F5_F8_type_C_2"/>
    <property type="match status" value="1"/>
</dbReference>
<dbReference type="GO" id="GO:0009055">
    <property type="term" value="F:electron transfer activity"/>
    <property type="evidence" value="ECO:0007669"/>
    <property type="project" value="InterPro"/>
</dbReference>
<evidence type="ECO:0000259" key="8">
    <source>
        <dbReference type="PROSITE" id="PS51007"/>
    </source>
</evidence>
<reference evidence="9 10" key="1">
    <citation type="submission" date="2019-02" db="EMBL/GenBank/DDBJ databases">
        <title>Deep-cultivation of Planctomycetes and their phenomic and genomic characterization uncovers novel biology.</title>
        <authorList>
            <person name="Wiegand S."/>
            <person name="Jogler M."/>
            <person name="Boedeker C."/>
            <person name="Pinto D."/>
            <person name="Vollmers J."/>
            <person name="Rivas-Marin E."/>
            <person name="Kohn T."/>
            <person name="Peeters S.H."/>
            <person name="Heuer A."/>
            <person name="Rast P."/>
            <person name="Oberbeckmann S."/>
            <person name="Bunk B."/>
            <person name="Jeske O."/>
            <person name="Meyerdierks A."/>
            <person name="Storesund J.E."/>
            <person name="Kallscheuer N."/>
            <person name="Luecker S."/>
            <person name="Lage O.M."/>
            <person name="Pohl T."/>
            <person name="Merkel B.J."/>
            <person name="Hornburger P."/>
            <person name="Mueller R.-W."/>
            <person name="Bruemmer F."/>
            <person name="Labrenz M."/>
            <person name="Spormann A.M."/>
            <person name="Op den Camp H."/>
            <person name="Overmann J."/>
            <person name="Amann R."/>
            <person name="Jetten M.S.M."/>
            <person name="Mascher T."/>
            <person name="Medema M.H."/>
            <person name="Devos D.P."/>
            <person name="Kaster A.-K."/>
            <person name="Ovreas L."/>
            <person name="Rohde M."/>
            <person name="Galperin M.Y."/>
            <person name="Jogler C."/>
        </authorList>
    </citation>
    <scope>NUCLEOTIDE SEQUENCE [LARGE SCALE GENOMIC DNA]</scope>
    <source>
        <strain evidence="9 10">Pla85_3_4</strain>
    </source>
</reference>
<dbReference type="Pfam" id="PF07583">
    <property type="entry name" value="PSCyt2"/>
    <property type="match status" value="1"/>
</dbReference>
<sequence length="1240" mass="135509">MPANRGLTVNAGEPGAIARRLMVSGRAARETSGSGVAQIEIGARLWYSELPPALGLGGLPPVSFFCLPPALPPPASMKRFPYVLFAAAVCGLACSSVFGGEVDFNRDVRPILSNKCYTCHGPDPDAREAGLRLDLPAGALAELDSGAHAIVPGEPDQSELIRRIASTDAGERMPPDATGKPLSPKEIAVLTAWVQGGAAYETHWAYRPVQRREPPEISASTPLPPGADRAALQAWPRNAIDAFLLRKMLAEGLTPQPEADRYTLIRRASLDLTGLPPTIADVDRFLADNDPEAYEKMIDRLLAQDAYGEHFARLWLDLARYADSCGYADDPPRTIWAYRDWVVKAFNANQPFDQFTLDQLAGDLLPNPTDEQLIATAFHRNTLTNNEGGTNDEEFRNVAVVDRVNTTLAVWMGTTIACAQCHTHKFDPITQEDYFRVFAIFNNSEDADRRDESPLLQIWTPEQIAQKAAWTQEIADLEKLLATPTPELAAAQQKWAEQFQQQPSWTLLPPQAIAVESGAAGQIQDDSLVLVPTGSSKNRYTITIPLTGTEDRPLHALRLETVPQESLPGQGAGHANGAFVVTGVQATVTPPGDEGRRGRFVRVENLGDGQILSLAEVQVQSEGKNIAMGGKATQSSTAYDGPPELAIDGDTNGDFDKMSTTHTGTEKNPWWEVDLQATAPVDAIVVWNRTDNNLQNRLSNFRVVLLDELREVVWEKTIAEAPELNVELPLSSAQTIDFSNAFADFSQSGFDAATILQKDGAGWAVGPQFKAPHALTLVARKPIPATEGAVLKVVIEQQAKQEGHTLGAFRLQMSHDPAAARFAALPANIVALLRQPSGERDARGQETLATYYRSIAPLLAKERKQLASVQKQLAAAKPTTTVPIMRDLAAERQRTTHLQHRGNYLDQGPEVSPGLPEALFPAPQGEPFNRLTLARWLIDEKNPLTARVLANRYWEALFGQGLTPTSEEFGSQGEPPSHPELLDFLASEMIRLNWDRKAFVKMLATSAAYRQASTVEPGAFEQDPDNAFVARGPRFRLSAEMIRDQALAASGLLSHKMYGPPVQPPQPKSGLSAAFGPSVDWKTSEGEDSRRRALYTLWRRSNPYPSMSTFDAPNREVCTIRRDRTNTPLQALVTLNDPVYVEAAQALARRIASHGDTAAERATYGVRLCLARPPHDQELKELLNLYEQAKASFAEDPASAKTFASEPLGPLPAEADAVDLAAWTVVSNVLLNLDEMFLKR</sequence>
<evidence type="ECO:0000256" key="5">
    <source>
        <dbReference type="ARBA" id="ARBA00023157"/>
    </source>
</evidence>
<dbReference type="Gene3D" id="2.60.120.260">
    <property type="entry name" value="Galactose-binding domain-like"/>
    <property type="match status" value="1"/>
</dbReference>
<dbReference type="InterPro" id="IPR006585">
    <property type="entry name" value="FTP1"/>
</dbReference>
<dbReference type="SMART" id="SM00607">
    <property type="entry name" value="FTP"/>
    <property type="match status" value="1"/>
</dbReference>
<accession>A0A518DSC5</accession>
<keyword evidence="5" id="KW-1015">Disulfide bond</keyword>
<dbReference type="AlphaFoldDB" id="A0A518DSC5"/>
<proteinExistence type="predicted"/>
<dbReference type="SUPFAM" id="SSF49785">
    <property type="entry name" value="Galactose-binding domain-like"/>
    <property type="match status" value="1"/>
</dbReference>
<evidence type="ECO:0000256" key="3">
    <source>
        <dbReference type="ARBA" id="ARBA00022837"/>
    </source>
</evidence>
<keyword evidence="4 6" id="KW-0408">Iron</keyword>